<evidence type="ECO:0000313" key="3">
    <source>
        <dbReference type="EMBL" id="MEN7548422.1"/>
    </source>
</evidence>
<keyword evidence="4" id="KW-1185">Reference proteome</keyword>
<accession>A0AAW9S4F5</accession>
<dbReference type="InterPro" id="IPR035093">
    <property type="entry name" value="RelE/ParE_toxin_dom_sf"/>
</dbReference>
<comment type="caution">
    <text evidence="3">The sequence shown here is derived from an EMBL/GenBank/DDBJ whole genome shotgun (WGS) entry which is preliminary data.</text>
</comment>
<evidence type="ECO:0000256" key="2">
    <source>
        <dbReference type="ARBA" id="ARBA00022649"/>
    </source>
</evidence>
<dbReference type="PANTHER" id="PTHR33755">
    <property type="entry name" value="TOXIN PARE1-RELATED"/>
    <property type="match status" value="1"/>
</dbReference>
<dbReference type="Pfam" id="PF05016">
    <property type="entry name" value="ParE_toxin"/>
    <property type="match status" value="1"/>
</dbReference>
<protein>
    <submittedName>
        <fullName evidence="3">Type II toxin-antitoxin system RelE/ParE family toxin</fullName>
    </submittedName>
</protein>
<proteinExistence type="inferred from homology"/>
<dbReference type="Proteomes" id="UP001403385">
    <property type="component" value="Unassembled WGS sequence"/>
</dbReference>
<sequence>MNTVTQTQQASSDLFEIWEDIARNNPQEADQFIHHFDDKVKLLAQNPELGRSRDPLHPALQSAPVGNYRLYYLPQAKGIEIVRVLNSYKDIDTLFI</sequence>
<dbReference type="InterPro" id="IPR051803">
    <property type="entry name" value="TA_system_RelE-like_toxin"/>
</dbReference>
<name>A0AAW9S4F5_9BACT</name>
<dbReference type="AlphaFoldDB" id="A0AAW9S4F5"/>
<organism evidence="3 4">
    <name type="scientific">Rapidithrix thailandica</name>
    <dbReference type="NCBI Taxonomy" id="413964"/>
    <lineage>
        <taxon>Bacteria</taxon>
        <taxon>Pseudomonadati</taxon>
        <taxon>Bacteroidota</taxon>
        <taxon>Cytophagia</taxon>
        <taxon>Cytophagales</taxon>
        <taxon>Flammeovirgaceae</taxon>
        <taxon>Rapidithrix</taxon>
    </lineage>
</organism>
<dbReference type="EMBL" id="JBDKWZ010000005">
    <property type="protein sequence ID" value="MEN7548422.1"/>
    <property type="molecule type" value="Genomic_DNA"/>
</dbReference>
<reference evidence="3 4" key="1">
    <citation type="submission" date="2024-04" db="EMBL/GenBank/DDBJ databases">
        <title>Novel genus in family Flammeovirgaceae.</title>
        <authorList>
            <person name="Nguyen T.H."/>
            <person name="Vuong T.Q."/>
            <person name="Le H."/>
            <person name="Kim S.-G."/>
        </authorList>
    </citation>
    <scope>NUCLEOTIDE SEQUENCE [LARGE SCALE GENOMIC DNA]</scope>
    <source>
        <strain evidence="3 4">JCM 23209</strain>
    </source>
</reference>
<evidence type="ECO:0000313" key="4">
    <source>
        <dbReference type="Proteomes" id="UP001403385"/>
    </source>
</evidence>
<comment type="similarity">
    <text evidence="1">Belongs to the RelE toxin family.</text>
</comment>
<keyword evidence="2" id="KW-1277">Toxin-antitoxin system</keyword>
<dbReference type="Gene3D" id="3.30.2310.20">
    <property type="entry name" value="RelE-like"/>
    <property type="match status" value="1"/>
</dbReference>
<dbReference type="InterPro" id="IPR007712">
    <property type="entry name" value="RelE/ParE_toxin"/>
</dbReference>
<evidence type="ECO:0000256" key="1">
    <source>
        <dbReference type="ARBA" id="ARBA00006226"/>
    </source>
</evidence>
<dbReference type="RefSeq" id="WP_346821201.1">
    <property type="nucleotide sequence ID" value="NZ_JBDKWZ010000005.1"/>
</dbReference>
<gene>
    <name evidence="3" type="ORF">AAG747_10915</name>
</gene>